<evidence type="ECO:0000256" key="2">
    <source>
        <dbReference type="SAM" id="MobiDB-lite"/>
    </source>
</evidence>
<feature type="region of interest" description="Disordered" evidence="2">
    <location>
        <begin position="746"/>
        <end position="765"/>
    </location>
</feature>
<dbReference type="GO" id="GO:0051014">
    <property type="term" value="P:actin filament severing"/>
    <property type="evidence" value="ECO:0007669"/>
    <property type="project" value="TreeGrafter"/>
</dbReference>
<accession>A0A7E6F3L0</accession>
<dbReference type="GO" id="GO:0008154">
    <property type="term" value="P:actin polymerization or depolymerization"/>
    <property type="evidence" value="ECO:0007669"/>
    <property type="project" value="TreeGrafter"/>
</dbReference>
<dbReference type="InterPro" id="IPR007123">
    <property type="entry name" value="Gelsolin-like_dom"/>
</dbReference>
<keyword evidence="4" id="KW-1185">Reference proteome</keyword>
<feature type="region of interest" description="Disordered" evidence="2">
    <location>
        <begin position="2266"/>
        <end position="2286"/>
    </location>
</feature>
<feature type="compositionally biased region" description="Basic and acidic residues" evidence="2">
    <location>
        <begin position="340"/>
        <end position="349"/>
    </location>
</feature>
<feature type="compositionally biased region" description="Basic residues" evidence="2">
    <location>
        <begin position="845"/>
        <end position="855"/>
    </location>
</feature>
<feature type="compositionally biased region" description="Low complexity" evidence="2">
    <location>
        <begin position="2738"/>
        <end position="2751"/>
    </location>
</feature>
<sequence length="3976" mass="440486">MSHYSSKREDGTKFLESNRKKISLGSSDKLTAEFTNQEIPSQEQVSSVSRASSFSAGRWLSSRKNETTETEAESLLKSPKPSCIPSSGREVNHSSFGWPPSHSFTTSDKTSLDKTALGENYHQRSSYLTHGKMSNVPSFKHKGMTESCTKEDNIRDLRTDRCSDKLHKSIQQADASSSRNIPLRASVRKSHDSERNSDYGISKSSLHSNMPHKRSPTKSSESSNTNQKTPRIVAKERLSGDHDLQMANIESSVSPAGLNVNKNNNDLKSLRKPVTSGRVAEGFADQSFDRSDVKYNSCRSRIPTPNSPSSSHKAESHKLSSQSFTFSRGSDTNKANMEQSGKETNESRAERIARYKQIRRNELASIIKARLDANGGDKKEEDEDKKLNLKQNLYPEIAKESETQFPISSLTEKGNLNLRTEGIEPESSDLKLNRLQQKSRNVSERSKKRQERMLRNSQHLSADLIGQTTKGRILSNKLDTSTSIDSRNIPPSIADDTQPSLEAERAVSLSYDDRSQLAQLRSNEVGTDFASNVTNISSEIPCNKNLSNQPSESIGAKTGIENEKSSLSLSNDRFIDKGYNKDLYTPLRKQNVQEKPNIIGRQQEKCRFQSKSDGYLTSGSEAGFSDNIFDYSISESDNFRNYNIDSETDIQLYSQMTADLNENPRSSTSFVKSKQLPESAVSYRKQLLQDLNEKSENKKIENEYKKDIDWLERRKFEYMIKKAEKEKKFSVLDKIKAAEIKAHAIRQKREENKAQKPLERTKSESQVKMPLEVCQETNRKNTNLERAQSFGSAPVKKIEELLFSPKYESNLDELLLKNAAYLADEETDLPSQSVRNLHPKENLKLRKSVRKKKLTKLASVSERNNHSPENGGKEPTVTGEHQEEVSQIENYKISKESQDEDIESSSVRATSSSEGTLRASSPRHIHSDFSSDTDKPQEFYSYQKTLANKANSQLERRRFRTRDKDTPRRSSLQDSVSDISEDTSSSAQTYTDGRRVLRKRDKSSSRKSYLNISEDSEEREASEYLSVSDGSTSNKTFSEPSNVNVMSSRNAYSTARNIPNTSAAGLEGKRISNITTSESERELTSESERFICNAKPKIPSYAKVQSTSSKAMDSQQPNISSIPAEPQKNDFTTDHVQQSLYSSKNAIRLSNTAETTHNIHSGGLSIKNKLVHTNKNEDVDSRSKLVSHDTSKTIGAKVTNKTPSVTTKSTDGATVPKTVPGATKSIDALGVSKTALTAAKTTTTTVTPKTSPTVMKTTNTAVVSKSALAAKKTTDATLASKGAPVVTKSTDTTVASRTSSVTTKALSTTVVSKTAPVATKTIDATVAPKTAPVATKTTDATVAPKTAPVATKTIAATVAPKTAPVATKTIAATVAPKIAPVATKTIDTTVAPKTAPVVTKTVDATVAPKSAPAVTKTVDATVAPTTAPVPMKTANATVALKTESVVTKTTNATLVPKTAPVAKVASTTATNTSDTKLAADTTPSSSVSNTTLVLKTPTTVPKTTDSAVDPKIATTMTTTTNTSSTTDSPQTLTSTTKSLDTTMAPQALPTAAKLIHTTMASKTEPTATKITDSTVASQIPSTVTMNTATELDQKVPYTLMAPVIASTKTKTTDIKTTSLVTKTTEIAATSQPTPTTTKTLGATTSSSTIQTTTKSTDSTVSLKTLPVTTSVTSASKAMPATITNANNVISQTTGITLKSPETTMSPKVILTTTKPTDTTVTDNLTSVVEKTTDFVGIPQKLPTAGKTTETAVVTTVASVEPSIKTKQIISEPKTVTTSVERSSATDSITGPKASATAVTPTPVAFTSEGTAVASKIVTTAIKNTDTITVTTKEPISKTTETVTVTKSMTTPTETLSTSTTVSQPTITKPTDTIDITKSVDKIQGVNLAAVNGTVEEKKVATIEAKKPSKEIHKANTVETSSTVQSTVNIKNLPTPSDISSMGKLSETPTVKSDMTMNSNVYAPTAADLDKTNISSMAQTNISLSKTTKTSLPTQTSATLTGTLENVAVTESKDTAHTKVYTKVLSSDTKTDVSSDTNVVGLTGASEKIIDTNKKTPFSTSDIKGKSLERSLSLTSSTLIMSTKTSKDNDENRDEIKKTATSNTVLQFSKHRKSEGSIDTPHLSIHRGILKRTSSLHKQNSCSEEMDPELAHVFQSRRSKEETDEDTFEQDVFDESQYLRQDSLQSEVINEEPEEKTLSVSERISQMETQISSTSGATTPKTPRSRLGSVSRTYFEDIQKQTMLPEELFNKLSDLALSKEAYQERRKKYQRGRDDWRSRTQPVTQEEVKEADSLETVSNFRALVMKRSSINIFEQLKDQEKQRKTYPGKKTEYPQPYIPEKMSEKKRERYKTLPVTAAELMAIPEGETVGLDNFKSTMQALRDYKTDSGIVSSCSDFERDSQGSDSMKNLAIDADTEDDDITHLSVADRACIFQKLEEKSKKCASGAKRYIDRKKRERYKTQPVTEDEVKTASEIAEENVSDRKRNSITDQIEFMEKVHEAEKKLNTGLKTLSSAPSLESLLQSESYEEEMDPTTHSDDLTRQSLAEKVKLFSSPKTLIEKANRSDAPVIRRKNRKVASRFNTQAQKNRVSQPVTSEEMESVFRISPLAMSLVKPPDPEILKGLPLNAQRELVAQHAEACLSQQGSRPNSRPGSQSGSRRGSLEEHEQSKLETNEILRMADIENTQTVDSNKQFNKEVLIKSSIETENISVLKSKETKYQETHKKLNSEAISVSKLNKTDSGSVQTTSVTSTKMKEHRSILIKDQNGDQPRGILKKDISFDYKTEDIKPNLDSSDKENSTPVLKKQSMSTKVVSRSLSYEESKAIENQSLERSSQPVAEIPTDKTQSTPRKQQHYTSRHHLTEPVTSCEKQEASEGVETVVKLSGSVAERDNSPQMSVDDLGLPANRLSALKKSGENDWKKRVYKPSDSPSSSPDREMIKARSPSPFSTPVRPINLSERMSQLKSSQTSWKTRVEESDAQLFTVAGKLSKSGCVVREKTVLAQIKQRSFTESDESGGLISPTSPTKTDWKIPKPTEIISSDKHIDIEEEEKNVNSVVHLPDMTSEGLDQFFGCSTNVLDETETLDLNVEDFDAIFKDSQKLLLHNTKARPKKNVQARSKNPLKSRSVNLEKKEYQEYKTNIAEMEMKRIKKEIISKDAGFAEAALAGLASKENFSKIELRKTDTSNPSPGTNRYLPYKPIMLFQIKGRRHVQTRLVEPCAKSVNHGDCYVLVTADKVINWAGEFTNVIEKAKSADIATHVQQKKDLGYRSSAQFVMIDSKKVSSPVFWDLLQGSEDDCQECGPPDEDELYENAIVSRNMIYKIEKNCLKPYEEYWGDSPKHEMLKSNEVLVFDFGCELYVWQGKKASPLKKKLGLELAQQLWNKGYDYESAIINQMSPLRLSAEGDVESDKCSRPNWAIFGKVNENMETIAFREKFADWPDSTRLIKVKSLEKNTSKQTDHSDLVAYDGGKLAERPHPGPYLMVLEGSNVGRGTHWDEDMDGFIQHFEITTIAVTVWHVLEFDHYKLDYISNGQFHDGDTYVVRWEYRIVATGAKSGSRRSTVGRERCAYFFWQGKNSTITEKGASALMTVELDEERGPQVRVLEGKEPPCFLNLFGGKMIVHVGRREEEETNTQEPWKFFCLRNEKSNEVCLIELESANTSALRSRSSFILLNVLTGKVFIWHGSKSSPNTRELAQIAVANVLKSNPLEVGLPANISLNITQFEEGSETSEFWTILSGNDRRQYMSLLNDHLYSYDWSIRLFEFNSVPGVIDVTEVKNPSCVDETFTPYPFLQSDLYNATQPALFLLDNNYEVFVWQGWWPQGDEDIENVHTGSAQSRFVVEKRCILQTALDYCKAKETTTPIKAYLVFAGLEPMKFTNLFPFWNVDEIVQELSLKDGKAENSLIDVREELTRLSLIQYPLKELLERPLPIEVDPLKLESYLCDEEFEEILNMTKAEYYALPAWKQSKLKQDIGLF</sequence>
<dbReference type="PANTHER" id="PTHR11977:SF45">
    <property type="entry name" value="SUPERVILLIN"/>
    <property type="match status" value="1"/>
</dbReference>
<feature type="compositionally biased region" description="Polar residues" evidence="2">
    <location>
        <begin position="169"/>
        <end position="180"/>
    </location>
</feature>
<dbReference type="SMART" id="SM00262">
    <property type="entry name" value="GEL"/>
    <property type="match status" value="4"/>
</dbReference>
<feature type="region of interest" description="Disordered" evidence="2">
    <location>
        <begin position="2918"/>
        <end position="2953"/>
    </location>
</feature>
<feature type="compositionally biased region" description="Polar residues" evidence="2">
    <location>
        <begin position="319"/>
        <end position="339"/>
    </location>
</feature>
<evidence type="ECO:0000313" key="5">
    <source>
        <dbReference type="RefSeq" id="XP_036362118.1"/>
    </source>
</evidence>
<dbReference type="InterPro" id="IPR003128">
    <property type="entry name" value="Villin_headpiece"/>
</dbReference>
<dbReference type="Proteomes" id="UP000515154">
    <property type="component" value="Linkage group LG1"/>
</dbReference>
<feature type="region of interest" description="Disordered" evidence="2">
    <location>
        <begin position="827"/>
        <end position="1042"/>
    </location>
</feature>
<dbReference type="RefSeq" id="XP_036362118.1">
    <property type="nucleotide sequence ID" value="XM_036506225.1"/>
</dbReference>
<dbReference type="SUPFAM" id="SSF47050">
    <property type="entry name" value="VHP, Villin headpiece domain"/>
    <property type="match status" value="1"/>
</dbReference>
<feature type="region of interest" description="Disordered" evidence="2">
    <location>
        <begin position="296"/>
        <end position="349"/>
    </location>
</feature>
<feature type="compositionally biased region" description="Basic and acidic residues" evidence="2">
    <location>
        <begin position="2660"/>
        <end position="2674"/>
    </location>
</feature>
<feature type="region of interest" description="Disordered" evidence="2">
    <location>
        <begin position="1469"/>
        <end position="1489"/>
    </location>
</feature>
<evidence type="ECO:0000256" key="1">
    <source>
        <dbReference type="ARBA" id="ARBA00008418"/>
    </source>
</evidence>
<evidence type="ECO:0000313" key="6">
    <source>
        <dbReference type="RefSeq" id="XP_036362119.1"/>
    </source>
</evidence>
<feature type="region of interest" description="Disordered" evidence="2">
    <location>
        <begin position="2737"/>
        <end position="2773"/>
    </location>
</feature>
<organism evidence="4 5">
    <name type="scientific">Octopus sinensis</name>
    <name type="common">East Asian common octopus</name>
    <dbReference type="NCBI Taxonomy" id="2607531"/>
    <lineage>
        <taxon>Eukaryota</taxon>
        <taxon>Metazoa</taxon>
        <taxon>Spiralia</taxon>
        <taxon>Lophotrochozoa</taxon>
        <taxon>Mollusca</taxon>
        <taxon>Cephalopoda</taxon>
        <taxon>Coleoidea</taxon>
        <taxon>Octopodiformes</taxon>
        <taxon>Octopoda</taxon>
        <taxon>Incirrata</taxon>
        <taxon>Octopodidae</taxon>
        <taxon>Octopus</taxon>
    </lineage>
</organism>
<proteinExistence type="inferred from homology"/>
<dbReference type="RefSeq" id="XP_036362119.1">
    <property type="nucleotide sequence ID" value="XM_036506226.1"/>
</dbReference>
<dbReference type="InterPro" id="IPR029006">
    <property type="entry name" value="ADF-H/Gelsolin-like_dom_sf"/>
</dbReference>
<feature type="compositionally biased region" description="Polar residues" evidence="2">
    <location>
        <begin position="1929"/>
        <end position="1939"/>
    </location>
</feature>
<comment type="similarity">
    <text evidence="1">Belongs to the villin/gelsolin family.</text>
</comment>
<dbReference type="GO" id="GO:0005546">
    <property type="term" value="F:phosphatidylinositol-4,5-bisphosphate binding"/>
    <property type="evidence" value="ECO:0007669"/>
    <property type="project" value="TreeGrafter"/>
</dbReference>
<feature type="domain" description="HP" evidence="3">
    <location>
        <begin position="3913"/>
        <end position="3976"/>
    </location>
</feature>
<feature type="compositionally biased region" description="Polar residues" evidence="2">
    <location>
        <begin position="217"/>
        <end position="229"/>
    </location>
</feature>
<feature type="compositionally biased region" description="Basic and acidic residues" evidence="2">
    <location>
        <begin position="2785"/>
        <end position="2797"/>
    </location>
</feature>
<feature type="compositionally biased region" description="Basic and acidic residues" evidence="2">
    <location>
        <begin position="233"/>
        <end position="243"/>
    </location>
</feature>
<protein>
    <submittedName>
        <fullName evidence="5 6">Uncharacterized protein LOC115211517 isoform X1</fullName>
    </submittedName>
</protein>
<feature type="compositionally biased region" description="Polar residues" evidence="2">
    <location>
        <begin position="297"/>
        <end position="311"/>
    </location>
</feature>
<feature type="region of interest" description="Disordered" evidence="2">
    <location>
        <begin position="2785"/>
        <end position="2875"/>
    </location>
</feature>
<feature type="region of interest" description="Disordered" evidence="2">
    <location>
        <begin position="3011"/>
        <end position="3030"/>
    </location>
</feature>
<dbReference type="CDD" id="cd11293">
    <property type="entry name" value="gelsolin_S4_like"/>
    <property type="match status" value="1"/>
</dbReference>
<dbReference type="PROSITE" id="PS51089">
    <property type="entry name" value="HP"/>
    <property type="match status" value="1"/>
</dbReference>
<dbReference type="PANTHER" id="PTHR11977">
    <property type="entry name" value="VILLIN"/>
    <property type="match status" value="1"/>
</dbReference>
<feature type="compositionally biased region" description="Polar residues" evidence="2">
    <location>
        <begin position="2824"/>
        <end position="2835"/>
    </location>
</feature>
<dbReference type="GO" id="GO:0015629">
    <property type="term" value="C:actin cytoskeleton"/>
    <property type="evidence" value="ECO:0007669"/>
    <property type="project" value="TreeGrafter"/>
</dbReference>
<feature type="compositionally biased region" description="Polar residues" evidence="2">
    <location>
        <begin position="1028"/>
        <end position="1042"/>
    </location>
</feature>
<dbReference type="Pfam" id="PF00626">
    <property type="entry name" value="Gelsolin"/>
    <property type="match status" value="1"/>
</dbReference>
<feature type="compositionally biased region" description="Low complexity" evidence="2">
    <location>
        <begin position="904"/>
        <end position="913"/>
    </location>
</feature>
<feature type="compositionally biased region" description="Basic and acidic residues" evidence="2">
    <location>
        <begin position="925"/>
        <end position="937"/>
    </location>
</feature>
<dbReference type="GO" id="GO:0005737">
    <property type="term" value="C:cytoplasm"/>
    <property type="evidence" value="ECO:0007669"/>
    <property type="project" value="TreeGrafter"/>
</dbReference>
<feature type="compositionally biased region" description="Low complexity" evidence="2">
    <location>
        <begin position="974"/>
        <end position="986"/>
    </location>
</feature>
<evidence type="ECO:0000313" key="4">
    <source>
        <dbReference type="Proteomes" id="UP000515154"/>
    </source>
</evidence>
<feature type="region of interest" description="Disordered" evidence="2">
    <location>
        <begin position="1929"/>
        <end position="1951"/>
    </location>
</feature>
<dbReference type="SMART" id="SM00153">
    <property type="entry name" value="VHP"/>
    <property type="match status" value="1"/>
</dbReference>
<dbReference type="GO" id="GO:0051015">
    <property type="term" value="F:actin filament binding"/>
    <property type="evidence" value="ECO:0007669"/>
    <property type="project" value="InterPro"/>
</dbReference>
<feature type="compositionally biased region" description="Low complexity" evidence="2">
    <location>
        <begin position="2644"/>
        <end position="2659"/>
    </location>
</feature>
<dbReference type="Pfam" id="PF02209">
    <property type="entry name" value="VHP"/>
    <property type="match status" value="1"/>
</dbReference>
<dbReference type="InterPro" id="IPR036886">
    <property type="entry name" value="Villin_headpiece_dom_sf"/>
</dbReference>
<feature type="compositionally biased region" description="Low complexity" evidence="2">
    <location>
        <begin position="41"/>
        <end position="56"/>
    </location>
</feature>
<feature type="region of interest" description="Disordered" evidence="2">
    <location>
        <begin position="2206"/>
        <end position="2227"/>
    </location>
</feature>
<feature type="region of interest" description="Disordered" evidence="2">
    <location>
        <begin position="2638"/>
        <end position="2674"/>
    </location>
</feature>
<feature type="compositionally biased region" description="Basic and acidic residues" evidence="2">
    <location>
        <begin position="1"/>
        <end position="19"/>
    </location>
</feature>
<feature type="compositionally biased region" description="Polar residues" evidence="2">
    <location>
        <begin position="940"/>
        <end position="953"/>
    </location>
</feature>
<feature type="region of interest" description="Disordered" evidence="2">
    <location>
        <begin position="1844"/>
        <end position="1864"/>
    </location>
</feature>
<gene>
    <name evidence="5 6" type="primary">LOC115211517</name>
</gene>
<feature type="region of interest" description="Disordered" evidence="2">
    <location>
        <begin position="1"/>
        <end position="243"/>
    </location>
</feature>
<dbReference type="Gene3D" id="3.40.20.10">
    <property type="entry name" value="Severin"/>
    <property type="match status" value="5"/>
</dbReference>
<feature type="compositionally biased region" description="Polar residues" evidence="2">
    <location>
        <begin position="2805"/>
        <end position="2816"/>
    </location>
</feature>
<feature type="compositionally biased region" description="Polar residues" evidence="2">
    <location>
        <begin position="24"/>
        <end position="40"/>
    </location>
</feature>
<dbReference type="InterPro" id="IPR007122">
    <property type="entry name" value="Villin/Gelsolin"/>
</dbReference>
<dbReference type="Gene3D" id="1.10.950.10">
    <property type="entry name" value="Villin headpiece domain"/>
    <property type="match status" value="1"/>
</dbReference>
<dbReference type="SUPFAM" id="SSF55753">
    <property type="entry name" value="Actin depolymerizing proteins"/>
    <property type="match status" value="5"/>
</dbReference>
<evidence type="ECO:0000259" key="3">
    <source>
        <dbReference type="PROSITE" id="PS51089"/>
    </source>
</evidence>
<reference evidence="5 6" key="1">
    <citation type="submission" date="2025-08" db="UniProtKB">
        <authorList>
            <consortium name="RefSeq"/>
        </authorList>
    </citation>
    <scope>IDENTIFICATION</scope>
</reference>
<name>A0A7E6F3L0_9MOLL</name>
<dbReference type="GO" id="GO:0051016">
    <property type="term" value="P:barbed-end actin filament capping"/>
    <property type="evidence" value="ECO:0007669"/>
    <property type="project" value="TreeGrafter"/>
</dbReference>
<feature type="compositionally biased region" description="Basic and acidic residues" evidence="2">
    <location>
        <begin position="148"/>
        <end position="167"/>
    </location>
</feature>